<evidence type="ECO:0000256" key="15">
    <source>
        <dbReference type="SAM" id="MobiDB-lite"/>
    </source>
</evidence>
<keyword evidence="8 12" id="KW-0862">Zinc</keyword>
<comment type="domain">
    <text evidence="12">Contains an N-terminal zinc-binding domain, a central core domain that contains the primase activity, and a C-terminal DnaB-binding domain.</text>
</comment>
<protein>
    <recommendedName>
        <fullName evidence="12 13">DNA primase</fullName>
        <ecNumber evidence="12">2.7.7.101</ecNumber>
    </recommendedName>
</protein>
<comment type="function">
    <text evidence="12 13">RNA polymerase that catalyzes the synthesis of short RNA molecules used as primers for DNA polymerase during DNA replication.</text>
</comment>
<dbReference type="GO" id="GO:1990077">
    <property type="term" value="C:primosome complex"/>
    <property type="evidence" value="ECO:0007669"/>
    <property type="project" value="UniProtKB-KW"/>
</dbReference>
<evidence type="ECO:0000256" key="7">
    <source>
        <dbReference type="ARBA" id="ARBA00022771"/>
    </source>
</evidence>
<dbReference type="GO" id="GO:0003677">
    <property type="term" value="F:DNA binding"/>
    <property type="evidence" value="ECO:0007669"/>
    <property type="project" value="UniProtKB-KW"/>
</dbReference>
<dbReference type="InterPro" id="IPR019475">
    <property type="entry name" value="DNA_primase_DnaB-bd"/>
</dbReference>
<dbReference type="SUPFAM" id="SSF56731">
    <property type="entry name" value="DNA primase core"/>
    <property type="match status" value="1"/>
</dbReference>
<evidence type="ECO:0000256" key="9">
    <source>
        <dbReference type="ARBA" id="ARBA00022842"/>
    </source>
</evidence>
<keyword evidence="3 12" id="KW-0808">Transferase</keyword>
<evidence type="ECO:0000313" key="18">
    <source>
        <dbReference type="Proteomes" id="UP000051790"/>
    </source>
</evidence>
<reference evidence="17 18" key="1">
    <citation type="journal article" date="2015" name="Genome Announc.">
        <title>Expanding the biotechnology potential of lactobacilli through comparative genomics of 213 strains and associated genera.</title>
        <authorList>
            <person name="Sun Z."/>
            <person name="Harris H.M."/>
            <person name="McCann A."/>
            <person name="Guo C."/>
            <person name="Argimon S."/>
            <person name="Zhang W."/>
            <person name="Yang X."/>
            <person name="Jeffery I.B."/>
            <person name="Cooney J.C."/>
            <person name="Kagawa T.F."/>
            <person name="Liu W."/>
            <person name="Song Y."/>
            <person name="Salvetti E."/>
            <person name="Wrobel A."/>
            <person name="Rasinkangas P."/>
            <person name="Parkhill J."/>
            <person name="Rea M.C."/>
            <person name="O'Sullivan O."/>
            <person name="Ritari J."/>
            <person name="Douillard F.P."/>
            <person name="Paul Ross R."/>
            <person name="Yang R."/>
            <person name="Briner A.E."/>
            <person name="Felis G.E."/>
            <person name="de Vos W.M."/>
            <person name="Barrangou R."/>
            <person name="Klaenhammer T.R."/>
            <person name="Caufield P.W."/>
            <person name="Cui Y."/>
            <person name="Zhang H."/>
            <person name="O'Toole P.W."/>
        </authorList>
    </citation>
    <scope>NUCLEOTIDE SEQUENCE [LARGE SCALE GENOMIC DNA]</scope>
    <source>
        <strain evidence="17 18">DSM 13343</strain>
    </source>
</reference>
<accession>A0A0R1Q697</accession>
<dbReference type="PROSITE" id="PS50880">
    <property type="entry name" value="TOPRIM"/>
    <property type="match status" value="1"/>
</dbReference>
<dbReference type="InterPro" id="IPR016136">
    <property type="entry name" value="DNA_helicase_N/primase_C"/>
</dbReference>
<evidence type="ECO:0000256" key="5">
    <source>
        <dbReference type="ARBA" id="ARBA00022705"/>
    </source>
</evidence>
<keyword evidence="4 12" id="KW-0548">Nucleotidyltransferase</keyword>
<evidence type="ECO:0000256" key="14">
    <source>
        <dbReference type="PIRSR" id="PIRSR002811-1"/>
    </source>
</evidence>
<gene>
    <name evidence="12" type="primary">dnaG</name>
    <name evidence="17" type="ORF">FD01_GL002803</name>
</gene>
<dbReference type="EMBL" id="AZEU01000313">
    <property type="protein sequence ID" value="KRL37845.1"/>
    <property type="molecule type" value="Genomic_DNA"/>
</dbReference>
<feature type="domain" description="Toprim" evidence="16">
    <location>
        <begin position="261"/>
        <end position="343"/>
    </location>
</feature>
<evidence type="ECO:0000256" key="4">
    <source>
        <dbReference type="ARBA" id="ARBA00022695"/>
    </source>
</evidence>
<dbReference type="Pfam" id="PF08275">
    <property type="entry name" value="DNAG_N"/>
    <property type="match status" value="1"/>
</dbReference>
<dbReference type="InterPro" id="IPR050219">
    <property type="entry name" value="DnaG_primase"/>
</dbReference>
<dbReference type="GO" id="GO:0003899">
    <property type="term" value="F:DNA-directed RNA polymerase activity"/>
    <property type="evidence" value="ECO:0007669"/>
    <property type="project" value="UniProtKB-UniRule"/>
</dbReference>
<keyword evidence="2 12" id="KW-0639">Primosome</keyword>
<keyword evidence="1 12" id="KW-0240">DNA-directed RNA polymerase</keyword>
<keyword evidence="11 12" id="KW-0804">Transcription</keyword>
<evidence type="ECO:0000313" key="17">
    <source>
        <dbReference type="EMBL" id="KRL37845.1"/>
    </source>
</evidence>
<dbReference type="SMART" id="SM00493">
    <property type="entry name" value="TOPRIM"/>
    <property type="match status" value="1"/>
</dbReference>
<dbReference type="NCBIfam" id="TIGR01391">
    <property type="entry name" value="dnaG"/>
    <property type="match status" value="1"/>
</dbReference>
<name>A0A0R1Q697_9LACO</name>
<keyword evidence="6 12" id="KW-0479">Metal-binding</keyword>
<evidence type="ECO:0000256" key="13">
    <source>
        <dbReference type="PIRNR" id="PIRNR002811"/>
    </source>
</evidence>
<comment type="caution">
    <text evidence="17">The sequence shown here is derived from an EMBL/GenBank/DDBJ whole genome shotgun (WGS) entry which is preliminary data.</text>
</comment>
<dbReference type="InterPro" id="IPR013264">
    <property type="entry name" value="DNAG_N"/>
</dbReference>
<evidence type="ECO:0000256" key="10">
    <source>
        <dbReference type="ARBA" id="ARBA00023125"/>
    </source>
</evidence>
<dbReference type="Gene3D" id="3.90.580.10">
    <property type="entry name" value="Zinc finger, CHC2-type domain"/>
    <property type="match status" value="1"/>
</dbReference>
<keyword evidence="5 12" id="KW-0235">DNA replication</keyword>
<evidence type="ECO:0000256" key="8">
    <source>
        <dbReference type="ARBA" id="ARBA00022833"/>
    </source>
</evidence>
<keyword evidence="10 12" id="KW-0238">DNA-binding</keyword>
<comment type="catalytic activity">
    <reaction evidence="12">
        <text>ssDNA + n NTP = ssDNA/pppN(pN)n-1 hybrid + (n-1) diphosphate.</text>
        <dbReference type="EC" id="2.7.7.101"/>
    </reaction>
</comment>
<dbReference type="Pfam" id="PF01807">
    <property type="entry name" value="Zn_ribbon_DnaG"/>
    <property type="match status" value="1"/>
</dbReference>
<feature type="region of interest" description="Disordered" evidence="15">
    <location>
        <begin position="434"/>
        <end position="456"/>
    </location>
</feature>
<dbReference type="Proteomes" id="UP000051790">
    <property type="component" value="Unassembled WGS sequence"/>
</dbReference>
<organism evidence="17 18">
    <name type="scientific">Lacticaseibacillus manihotivorans DSM 13343 = JCM 12514</name>
    <dbReference type="NCBI Taxonomy" id="1423769"/>
    <lineage>
        <taxon>Bacteria</taxon>
        <taxon>Bacillati</taxon>
        <taxon>Bacillota</taxon>
        <taxon>Bacilli</taxon>
        <taxon>Lactobacillales</taxon>
        <taxon>Lactobacillaceae</taxon>
        <taxon>Lacticaseibacillus</taxon>
    </lineage>
</organism>
<dbReference type="Gene3D" id="1.10.860.10">
    <property type="entry name" value="DNAb Helicase, Chain A"/>
    <property type="match status" value="1"/>
</dbReference>
<evidence type="ECO:0000256" key="12">
    <source>
        <dbReference type="HAMAP-Rule" id="MF_00974"/>
    </source>
</evidence>
<dbReference type="GO" id="GO:0006269">
    <property type="term" value="P:DNA replication, synthesis of primer"/>
    <property type="evidence" value="ECO:0007669"/>
    <property type="project" value="UniProtKB-UniRule"/>
</dbReference>
<evidence type="ECO:0000256" key="2">
    <source>
        <dbReference type="ARBA" id="ARBA00022515"/>
    </source>
</evidence>
<comment type="cofactor">
    <cofactor evidence="12 13 14">
        <name>Zn(2+)</name>
        <dbReference type="ChEBI" id="CHEBI:29105"/>
    </cofactor>
    <text evidence="12 13 14">Binds 1 zinc ion per monomer.</text>
</comment>
<keyword evidence="9" id="KW-0460">Magnesium</keyword>
<dbReference type="GO" id="GO:0008270">
    <property type="term" value="F:zinc ion binding"/>
    <property type="evidence" value="ECO:0007669"/>
    <property type="project" value="UniProtKB-UniRule"/>
</dbReference>
<dbReference type="SUPFAM" id="SSF57783">
    <property type="entry name" value="Zinc beta-ribbon"/>
    <property type="match status" value="1"/>
</dbReference>
<keyword evidence="7 12" id="KW-0863">Zinc-finger</keyword>
<dbReference type="InterPro" id="IPR002694">
    <property type="entry name" value="Znf_CHC2"/>
</dbReference>
<dbReference type="FunFam" id="3.90.580.10:FF:000001">
    <property type="entry name" value="DNA primase"/>
    <property type="match status" value="1"/>
</dbReference>
<dbReference type="InterPro" id="IPR037068">
    <property type="entry name" value="DNA_primase_core_N_sf"/>
</dbReference>
<dbReference type="GO" id="GO:0000428">
    <property type="term" value="C:DNA-directed RNA polymerase complex"/>
    <property type="evidence" value="ECO:0007669"/>
    <property type="project" value="UniProtKB-KW"/>
</dbReference>
<dbReference type="CDD" id="cd03364">
    <property type="entry name" value="TOPRIM_DnaG_primases"/>
    <property type="match status" value="1"/>
</dbReference>
<dbReference type="GO" id="GO:0005737">
    <property type="term" value="C:cytoplasm"/>
    <property type="evidence" value="ECO:0007669"/>
    <property type="project" value="TreeGrafter"/>
</dbReference>
<evidence type="ECO:0000256" key="1">
    <source>
        <dbReference type="ARBA" id="ARBA00022478"/>
    </source>
</evidence>
<evidence type="ECO:0000256" key="11">
    <source>
        <dbReference type="ARBA" id="ARBA00023163"/>
    </source>
</evidence>
<dbReference type="PIRSF" id="PIRSF002811">
    <property type="entry name" value="DnaG"/>
    <property type="match status" value="1"/>
</dbReference>
<feature type="zinc finger region" description="CHC2-type" evidence="12 14">
    <location>
        <begin position="40"/>
        <end position="64"/>
    </location>
</feature>
<proteinExistence type="inferred from homology"/>
<evidence type="ECO:0000259" key="16">
    <source>
        <dbReference type="PROSITE" id="PS50880"/>
    </source>
</evidence>
<dbReference type="Pfam" id="PF13155">
    <property type="entry name" value="Toprim_2"/>
    <property type="match status" value="1"/>
</dbReference>
<evidence type="ECO:0000256" key="3">
    <source>
        <dbReference type="ARBA" id="ARBA00022679"/>
    </source>
</evidence>
<dbReference type="SMART" id="SM00400">
    <property type="entry name" value="ZnF_CHCC"/>
    <property type="match status" value="1"/>
</dbReference>
<dbReference type="Pfam" id="PF10410">
    <property type="entry name" value="DnaB_bind"/>
    <property type="match status" value="1"/>
</dbReference>
<comment type="subunit">
    <text evidence="12">Monomer. Interacts with DnaB.</text>
</comment>
<dbReference type="InterPro" id="IPR034151">
    <property type="entry name" value="TOPRIM_DnaG_bac"/>
</dbReference>
<dbReference type="InterPro" id="IPR006295">
    <property type="entry name" value="DNA_primase_DnaG"/>
</dbReference>
<dbReference type="PANTHER" id="PTHR30313:SF2">
    <property type="entry name" value="DNA PRIMASE"/>
    <property type="match status" value="1"/>
</dbReference>
<dbReference type="HAMAP" id="MF_00974">
    <property type="entry name" value="DNA_primase_DnaG"/>
    <property type="match status" value="1"/>
</dbReference>
<dbReference type="PANTHER" id="PTHR30313">
    <property type="entry name" value="DNA PRIMASE"/>
    <property type="match status" value="1"/>
</dbReference>
<dbReference type="InterPro" id="IPR006171">
    <property type="entry name" value="TOPRIM_dom"/>
</dbReference>
<dbReference type="Gene3D" id="3.90.980.10">
    <property type="entry name" value="DNA primase, catalytic core, N-terminal domain"/>
    <property type="match status" value="1"/>
</dbReference>
<sequence>MAGMIPETKIDEVRNSVRIADYVGQYVQLHNAGQNLFGICPFHDENTPSFSVNESKQIFKCFSCGRGGNVFSFVQQYDKVSFPEAVEKVAEFAHIDLGITVQANRAPVDPEVAAQIALLKKITDMCHHILVNTQAGEKALAYLTDRGLTRETIDHFDIGYAPKDRTLMRTFLDQQQVDYATQRASGLFVEDDQATLYDRFNDRVMFPLKDASGNVIGFSGRVLDKASHQAKYLNSPETKLFNKRDVLFNLDAAKTEFKQFGAAVLFEGFMDVIAAYQAGVPVGIASMGTSLTQDQVNIIAKQTRQLTICYDGDEPGQNATARALTLVQNHKRLQTNVVVLPDGMDPDEYIKARGADAFKQQVQTVLTPTAFALHHDALGLDMANDADKLQYLDAALKTVALVPAGAEQAVYLQQISQTTGVAVNDLKVSLPQTAPQQVAPQSDYAPWPDVAPPPMPDEYGQTFAGPVSPAPQQHFDKFEQAERQLLAYAWIEPAVAARLHQSNFQFGHAQYQSLFDAWVSYAAATNPPQFAGYLDHVPADLVALATNLSEQTYPEPDDDVIEELIALAGKEDAYAQLQQVKAALHQAQVLGDKAGATQLGMQYIQLLRAYKTGSVAE</sequence>
<comment type="similarity">
    <text evidence="12 13">Belongs to the DnaG primase family.</text>
</comment>
<dbReference type="Gene3D" id="3.40.1360.10">
    <property type="match status" value="1"/>
</dbReference>
<dbReference type="PATRIC" id="fig|1423769.4.peg.3023"/>
<dbReference type="AlphaFoldDB" id="A0A0R1Q697"/>
<dbReference type="InterPro" id="IPR030846">
    <property type="entry name" value="DnaG_bac"/>
</dbReference>
<keyword evidence="18" id="KW-1185">Reference proteome</keyword>
<dbReference type="EC" id="2.7.7.101" evidence="12"/>
<evidence type="ECO:0000256" key="6">
    <source>
        <dbReference type="ARBA" id="ARBA00022723"/>
    </source>
</evidence>
<dbReference type="InterPro" id="IPR036977">
    <property type="entry name" value="DNA_primase_Znf_CHC2"/>
</dbReference>